<dbReference type="Proteomes" id="UP000305526">
    <property type="component" value="Unassembled WGS sequence"/>
</dbReference>
<dbReference type="GO" id="GO:0009384">
    <property type="term" value="F:N-acylmannosamine kinase activity"/>
    <property type="evidence" value="ECO:0007669"/>
    <property type="project" value="TreeGrafter"/>
</dbReference>
<dbReference type="SUPFAM" id="SSF53067">
    <property type="entry name" value="Actin-like ATPase domain"/>
    <property type="match status" value="1"/>
</dbReference>
<comment type="caution">
    <text evidence="2">The sequence shown here is derived from an EMBL/GenBank/DDBJ whole genome shotgun (WGS) entry which is preliminary data.</text>
</comment>
<keyword evidence="5" id="KW-1185">Reference proteome</keyword>
<evidence type="ECO:0000256" key="1">
    <source>
        <dbReference type="ARBA" id="ARBA00023277"/>
    </source>
</evidence>
<protein>
    <submittedName>
        <fullName evidence="2">N-acetylmannosamine kinase</fullName>
    </submittedName>
    <submittedName>
        <fullName evidence="3">ROK family protein</fullName>
    </submittedName>
</protein>
<keyword evidence="1" id="KW-0119">Carbohydrate metabolism</keyword>
<keyword evidence="2" id="KW-0418">Kinase</keyword>
<evidence type="ECO:0000313" key="3">
    <source>
        <dbReference type="EMBL" id="TNG88411.1"/>
    </source>
</evidence>
<sequence>MKCCLAIDIGGTKIASALITGKIIEQRQQIRTPQDEAASGMRQALADIIQQQQGMFDSVAVASTGIINKGILTALNPKNLGGLAEFPLLDTIAEYTAAPIGLLNDVQAAAYAEYHLLTKKVENFVFITVSTGVGGGIILNGKLQIGPNGIAGHIGHTLADPNGPICGCGRQGCVEAIAAGRAIEAAAAKWDDPCEPAEVFARFRQGVPQAVEVVQRSARAIANLIADLVIANDIQRVVLGGSVGLAEGYLPLVNRYLQQLPHFYQTAVVPAACGSDAGLLGAALWWQNELAIKQKNRKNFNKR</sequence>
<proteinExistence type="predicted"/>
<keyword evidence="2" id="KW-0808">Transferase</keyword>
<dbReference type="EMBL" id="SMCP01000001">
    <property type="protein sequence ID" value="TCV89939.1"/>
    <property type="molecule type" value="Genomic_DNA"/>
</dbReference>
<dbReference type="AlphaFoldDB" id="A0A4V2W2Y9"/>
<organism evidence="2 4">
    <name type="scientific">Testudinibacter aquarius</name>
    <dbReference type="NCBI Taxonomy" id="1524974"/>
    <lineage>
        <taxon>Bacteria</taxon>
        <taxon>Pseudomonadati</taxon>
        <taxon>Pseudomonadota</taxon>
        <taxon>Gammaproteobacteria</taxon>
        <taxon>Pasteurellales</taxon>
        <taxon>Pasteurellaceae</taxon>
        <taxon>Testudinibacter</taxon>
    </lineage>
</organism>
<dbReference type="NCBIfam" id="NF003461">
    <property type="entry name" value="PRK05082.1"/>
    <property type="match status" value="1"/>
</dbReference>
<name>A0A4V2W2Y9_9PAST</name>
<evidence type="ECO:0000313" key="4">
    <source>
        <dbReference type="Proteomes" id="UP000294619"/>
    </source>
</evidence>
<dbReference type="PROSITE" id="PS01125">
    <property type="entry name" value="ROK"/>
    <property type="match status" value="1"/>
</dbReference>
<dbReference type="RefSeq" id="WP_132964580.1">
    <property type="nucleotide sequence ID" value="NZ_LEKL01000008.1"/>
</dbReference>
<dbReference type="CDD" id="cd24069">
    <property type="entry name" value="ASKHA_NBD_ROK_EcNanK-like"/>
    <property type="match status" value="1"/>
</dbReference>
<dbReference type="Pfam" id="PF00480">
    <property type="entry name" value="ROK"/>
    <property type="match status" value="1"/>
</dbReference>
<dbReference type="Proteomes" id="UP000294619">
    <property type="component" value="Unassembled WGS sequence"/>
</dbReference>
<dbReference type="PANTHER" id="PTHR18964:SF169">
    <property type="entry name" value="N-ACETYLMANNOSAMINE KINASE"/>
    <property type="match status" value="1"/>
</dbReference>
<evidence type="ECO:0000313" key="5">
    <source>
        <dbReference type="Proteomes" id="UP000305526"/>
    </source>
</evidence>
<reference evidence="3 5" key="2">
    <citation type="submission" date="2019-05" db="EMBL/GenBank/DDBJ databases">
        <title>Pasteurellaceae isolates from reptiles.</title>
        <authorList>
            <person name="Bojesen A.M."/>
            <person name="Lund E."/>
        </authorList>
    </citation>
    <scope>NUCLEOTIDE SEQUENCE [LARGE SCALE GENOMIC DNA]</scope>
    <source>
        <strain evidence="3 5">ELNT2x</strain>
    </source>
</reference>
<dbReference type="InterPro" id="IPR043129">
    <property type="entry name" value="ATPase_NBD"/>
</dbReference>
<accession>A0A4V2W2Y9</accession>
<reference evidence="2 4" key="1">
    <citation type="submission" date="2019-03" db="EMBL/GenBank/DDBJ databases">
        <title>Genomic Encyclopedia of Type Strains, Phase IV (KMG-IV): sequencing the most valuable type-strain genomes for metagenomic binning, comparative biology and taxonomic classification.</title>
        <authorList>
            <person name="Goeker M."/>
        </authorList>
    </citation>
    <scope>NUCLEOTIDE SEQUENCE [LARGE SCALE GENOMIC DNA]</scope>
    <source>
        <strain evidence="2 4">DSM 28140</strain>
    </source>
</reference>
<dbReference type="EMBL" id="VDGV01000120">
    <property type="protein sequence ID" value="TNG88411.1"/>
    <property type="molecule type" value="Genomic_DNA"/>
</dbReference>
<dbReference type="GO" id="GO:0019262">
    <property type="term" value="P:N-acetylneuraminate catabolic process"/>
    <property type="evidence" value="ECO:0007669"/>
    <property type="project" value="TreeGrafter"/>
</dbReference>
<dbReference type="Gene3D" id="3.30.420.40">
    <property type="match status" value="2"/>
</dbReference>
<evidence type="ECO:0000313" key="2">
    <source>
        <dbReference type="EMBL" id="TCV89939.1"/>
    </source>
</evidence>
<gene>
    <name evidence="2" type="ORF">EDC16_101249</name>
    <name evidence="3" type="ORF">FHQ21_11290</name>
</gene>
<dbReference type="InterPro" id="IPR049874">
    <property type="entry name" value="ROK_cs"/>
</dbReference>
<dbReference type="PANTHER" id="PTHR18964">
    <property type="entry name" value="ROK (REPRESSOR, ORF, KINASE) FAMILY"/>
    <property type="match status" value="1"/>
</dbReference>
<dbReference type="InterPro" id="IPR000600">
    <property type="entry name" value="ROK"/>
</dbReference>